<organism evidence="3">
    <name type="scientific">OCS116 cluster bacterium</name>
    <dbReference type="NCBI Taxonomy" id="2030921"/>
    <lineage>
        <taxon>Bacteria</taxon>
        <taxon>Pseudomonadati</taxon>
        <taxon>Pseudomonadota</taxon>
        <taxon>Alphaproteobacteria</taxon>
        <taxon>OCS116 cluster</taxon>
    </lineage>
</organism>
<dbReference type="AlphaFoldDB" id="A0A2A4Z7Q9"/>
<feature type="transmembrane region" description="Helical" evidence="1">
    <location>
        <begin position="88"/>
        <end position="109"/>
    </location>
</feature>
<comment type="caution">
    <text evidence="3">The sequence shown here is derived from an EMBL/GenBank/DDBJ whole genome shotgun (WGS) entry which is preliminary data.</text>
</comment>
<feature type="transmembrane region" description="Helical" evidence="1">
    <location>
        <begin position="262"/>
        <end position="279"/>
    </location>
</feature>
<dbReference type="EMBL" id="NVUS01000003">
    <property type="protein sequence ID" value="PCJ03012.1"/>
    <property type="molecule type" value="Genomic_DNA"/>
</dbReference>
<feature type="transmembrane region" description="Helical" evidence="1">
    <location>
        <begin position="207"/>
        <end position="229"/>
    </location>
</feature>
<gene>
    <name evidence="3" type="ORF">COB13_03480</name>
</gene>
<feature type="transmembrane region" description="Helical" evidence="1">
    <location>
        <begin position="6"/>
        <end position="23"/>
    </location>
</feature>
<dbReference type="InterPro" id="IPR037185">
    <property type="entry name" value="EmrE-like"/>
</dbReference>
<feature type="transmembrane region" description="Helical" evidence="1">
    <location>
        <begin position="30"/>
        <end position="52"/>
    </location>
</feature>
<accession>A0A2A4Z7Q9</accession>
<dbReference type="GO" id="GO:0016020">
    <property type="term" value="C:membrane"/>
    <property type="evidence" value="ECO:0007669"/>
    <property type="project" value="InterPro"/>
</dbReference>
<feature type="transmembrane region" description="Helical" evidence="1">
    <location>
        <begin position="146"/>
        <end position="163"/>
    </location>
</feature>
<dbReference type="Pfam" id="PF00892">
    <property type="entry name" value="EamA"/>
    <property type="match status" value="1"/>
</dbReference>
<feature type="transmembrane region" description="Helical" evidence="1">
    <location>
        <begin position="175"/>
        <end position="195"/>
    </location>
</feature>
<dbReference type="SUPFAM" id="SSF103481">
    <property type="entry name" value="Multidrug resistance efflux transporter EmrE"/>
    <property type="match status" value="2"/>
</dbReference>
<keyword evidence="1" id="KW-0472">Membrane</keyword>
<proteinExistence type="predicted"/>
<sequence length="281" mass="30837">MHFDIILIVLFAAILHASWNAMLKVQGDRFVVITLMASFSALIGLPFVIYYGLPSPEIWPYIAASGVIHFIYKMLLISAYKHGDFGQVYPIARGGAPLLLLVATLWFLADIEFTSWEIIGSLTVSIGLLLLIFNNGIKVIMANSKGIIFAIGAAVSIASYTYVDSMGARINGSALHYMALFSIVDGLPIFLYMLYKRKGNILPTIQSNYKNGLIVAGLSFISYGLFLWAATQAPIALIASVRETSVIFAAIIGVIFLKEKFGFWKTLATFTVLAGLILMRF</sequence>
<feature type="transmembrane region" description="Helical" evidence="1">
    <location>
        <begin position="235"/>
        <end position="257"/>
    </location>
</feature>
<feature type="domain" description="EamA" evidence="2">
    <location>
        <begin position="145"/>
        <end position="279"/>
    </location>
</feature>
<keyword evidence="1" id="KW-0812">Transmembrane</keyword>
<dbReference type="PANTHER" id="PTHR22911">
    <property type="entry name" value="ACYL-MALONYL CONDENSING ENZYME-RELATED"/>
    <property type="match status" value="1"/>
</dbReference>
<reference evidence="3" key="2">
    <citation type="journal article" date="2018" name="ISME J.">
        <title>A dynamic microbial community with high functional redundancy inhabits the cold, oxic subseafloor aquifer.</title>
        <authorList>
            <person name="Tully B.J."/>
            <person name="Wheat C.G."/>
            <person name="Glazer B.T."/>
            <person name="Huber J.A."/>
        </authorList>
    </citation>
    <scope>NUCLEOTIDE SEQUENCE</scope>
    <source>
        <strain evidence="3">NORP83</strain>
    </source>
</reference>
<protein>
    <recommendedName>
        <fullName evidence="2">EamA domain-containing protein</fullName>
    </recommendedName>
</protein>
<evidence type="ECO:0000256" key="1">
    <source>
        <dbReference type="SAM" id="Phobius"/>
    </source>
</evidence>
<evidence type="ECO:0000259" key="2">
    <source>
        <dbReference type="Pfam" id="PF00892"/>
    </source>
</evidence>
<feature type="transmembrane region" description="Helical" evidence="1">
    <location>
        <begin position="58"/>
        <end position="76"/>
    </location>
</feature>
<reference key="1">
    <citation type="submission" date="2017-08" db="EMBL/GenBank/DDBJ databases">
        <title>A dynamic microbial community with high functional redundancy inhabits the cold, oxic subseafloor aquifer.</title>
        <authorList>
            <person name="Tully B.J."/>
            <person name="Wheat C.G."/>
            <person name="Glazer B.T."/>
            <person name="Huber J.A."/>
        </authorList>
    </citation>
    <scope>NUCLEOTIDE SEQUENCE [LARGE SCALE GENOMIC DNA]</scope>
</reference>
<dbReference type="Gene3D" id="1.10.3730.20">
    <property type="match status" value="2"/>
</dbReference>
<keyword evidence="1" id="KW-1133">Transmembrane helix</keyword>
<name>A0A2A4Z7Q9_9PROT</name>
<evidence type="ECO:0000313" key="3">
    <source>
        <dbReference type="EMBL" id="PCJ03012.1"/>
    </source>
</evidence>
<dbReference type="InterPro" id="IPR000620">
    <property type="entry name" value="EamA_dom"/>
</dbReference>
<feature type="transmembrane region" description="Helical" evidence="1">
    <location>
        <begin position="115"/>
        <end position="134"/>
    </location>
</feature>